<feature type="non-terminal residue" evidence="2">
    <location>
        <position position="1"/>
    </location>
</feature>
<feature type="transmembrane region" description="Helical" evidence="1">
    <location>
        <begin position="120"/>
        <end position="144"/>
    </location>
</feature>
<keyword evidence="1" id="KW-0812">Transmembrane</keyword>
<organism evidence="2 3">
    <name type="scientific">Durusdinium trenchii</name>
    <dbReference type="NCBI Taxonomy" id="1381693"/>
    <lineage>
        <taxon>Eukaryota</taxon>
        <taxon>Sar</taxon>
        <taxon>Alveolata</taxon>
        <taxon>Dinophyceae</taxon>
        <taxon>Suessiales</taxon>
        <taxon>Symbiodiniaceae</taxon>
        <taxon>Durusdinium</taxon>
    </lineage>
</organism>
<dbReference type="Proteomes" id="UP001642464">
    <property type="component" value="Unassembled WGS sequence"/>
</dbReference>
<gene>
    <name evidence="2" type="ORF">SCF082_LOCUS13705</name>
</gene>
<evidence type="ECO:0000256" key="1">
    <source>
        <dbReference type="SAM" id="Phobius"/>
    </source>
</evidence>
<reference evidence="2 3" key="1">
    <citation type="submission" date="2024-02" db="EMBL/GenBank/DDBJ databases">
        <authorList>
            <person name="Chen Y."/>
            <person name="Shah S."/>
            <person name="Dougan E. K."/>
            <person name="Thang M."/>
            <person name="Chan C."/>
        </authorList>
    </citation>
    <scope>NUCLEOTIDE SEQUENCE [LARGE SCALE GENOMIC DNA]</scope>
</reference>
<evidence type="ECO:0000313" key="2">
    <source>
        <dbReference type="EMBL" id="CAK9017584.1"/>
    </source>
</evidence>
<keyword evidence="1" id="KW-1133">Transmembrane helix</keyword>
<keyword evidence="3" id="KW-1185">Reference proteome</keyword>
<feature type="transmembrane region" description="Helical" evidence="1">
    <location>
        <begin position="405"/>
        <end position="426"/>
    </location>
</feature>
<dbReference type="EMBL" id="CAXAMM010008524">
    <property type="protein sequence ID" value="CAK9017584.1"/>
    <property type="molecule type" value="Genomic_DNA"/>
</dbReference>
<feature type="transmembrane region" description="Helical" evidence="1">
    <location>
        <begin position="502"/>
        <end position="523"/>
    </location>
</feature>
<protein>
    <recommendedName>
        <fullName evidence="4">Gustatory receptor</fullName>
    </recommendedName>
</protein>
<proteinExistence type="predicted"/>
<sequence>FHLRAHPIAHPWAPARMTPPYRYTALQNYSYEAEDAATTSSSEDDIDREHGQAFEALGVQHFHGHQESKVELSNLCICLLLRLFFPFSRFAVMILLKMDWIRPILRTEQESFGTQTNQIFVLYGAVKGLYYLPYLTLNVVFYYITSKVYGNTGPPFATLFPWLIQLCFIGGYVAEAASASDNPSRAKYAQVVQFMRIIGRQCGLSESLLHRLYSDGTEENCLLALDRVWSDDLKVRREWLCGCQSSVELDDVNWKSQIMSMIIRTHRTCFTQVVYRDVVYKTKSDHFEKVGDFSWMQRWPATDRFVIQQERVHSLSSIGLYAPQVHGMCITNGLLESYKKNLLEGALTAADFTSQMSVGFPRQTPFWVRVMLVVAEVTFWVLLWSACIVAWWLPQWYHDGAWYEGPISVVLIKLLIFFNFVSFGMLDGVGSFLGRLYESAVELLIRYTELKVLNATLAGPTTAMKMCVPVMRLHCHLDLLVWAEVRELCLARYSARQLKMEVELLMATVFAIVMAICCVYTALQKAWDPGLFNFVGVLSLVLYIIFAVPFFVIGALVNVESKRSLHLMSQHALHAQLLVSHPTVASAEQRREIKETLSVAKLLVRHLQYDYSADVHILGVTLTPSTASALASTISTALGVTLSSLPVEHISEHIKKKLFASEAWNTWF</sequence>
<comment type="caution">
    <text evidence="2">The sequence shown here is derived from an EMBL/GenBank/DDBJ whole genome shotgun (WGS) entry which is preliminary data.</text>
</comment>
<feature type="transmembrane region" description="Helical" evidence="1">
    <location>
        <begin position="535"/>
        <end position="559"/>
    </location>
</feature>
<accession>A0ABP0JTG5</accession>
<feature type="transmembrane region" description="Helical" evidence="1">
    <location>
        <begin position="156"/>
        <end position="177"/>
    </location>
</feature>
<evidence type="ECO:0008006" key="4">
    <source>
        <dbReference type="Google" id="ProtNLM"/>
    </source>
</evidence>
<evidence type="ECO:0000313" key="3">
    <source>
        <dbReference type="Proteomes" id="UP001642464"/>
    </source>
</evidence>
<feature type="transmembrane region" description="Helical" evidence="1">
    <location>
        <begin position="366"/>
        <end position="393"/>
    </location>
</feature>
<keyword evidence="1" id="KW-0472">Membrane</keyword>
<name>A0ABP0JTG5_9DINO</name>